<keyword evidence="2" id="KW-1185">Reference proteome</keyword>
<sequence length="370" mass="42018">MPCIGHHRFTQANIRALQNDAHPIFKRTGFEGVDDRQYAALLPVLRLASLLLTARPLLPFWWTVFFGKRKIDRSRYWAGLGGNYIAEVELRIQLSDKEAQVVLNLLDKVANRIKFKIGSLNGECLGYTIVESSIRPNDVWMGCGATITLNASEIAAYFEGVQANNTKFVVFGTQLALTLVHEVAHACGFAFAELENSDLRVSVEPIVGNQRVAELGFAWETYVFGGPFMLAHHRQDELRDIADLMQDNYICAVVKHTWDGMKTVLTAADDWPPRRYDEPEVCLHWTVPKAFLESLWSPRFWTETVPQQGRLAFRPEYPVGWVWENPKHTRGDRSVHVNGYRLFGDPNDMPPIPPGYKVSRNGLVVKRRPA</sequence>
<name>A0A6A6NTC3_9PEZI</name>
<accession>A0A6A6NTC3</accession>
<protein>
    <submittedName>
        <fullName evidence="1">Uncharacterized protein</fullName>
    </submittedName>
</protein>
<dbReference type="AlphaFoldDB" id="A0A6A6NTC3"/>
<dbReference type="Proteomes" id="UP000799766">
    <property type="component" value="Unassembled WGS sequence"/>
</dbReference>
<evidence type="ECO:0000313" key="1">
    <source>
        <dbReference type="EMBL" id="KAF2454986.1"/>
    </source>
</evidence>
<reference evidence="1" key="1">
    <citation type="journal article" date="2020" name="Stud. Mycol.">
        <title>101 Dothideomycetes genomes: a test case for predicting lifestyles and emergence of pathogens.</title>
        <authorList>
            <person name="Haridas S."/>
            <person name="Albert R."/>
            <person name="Binder M."/>
            <person name="Bloem J."/>
            <person name="Labutti K."/>
            <person name="Salamov A."/>
            <person name="Andreopoulos B."/>
            <person name="Baker S."/>
            <person name="Barry K."/>
            <person name="Bills G."/>
            <person name="Bluhm B."/>
            <person name="Cannon C."/>
            <person name="Castanera R."/>
            <person name="Culley D."/>
            <person name="Daum C."/>
            <person name="Ezra D."/>
            <person name="Gonzalez J."/>
            <person name="Henrissat B."/>
            <person name="Kuo A."/>
            <person name="Liang C."/>
            <person name="Lipzen A."/>
            <person name="Lutzoni F."/>
            <person name="Magnuson J."/>
            <person name="Mondo S."/>
            <person name="Nolan M."/>
            <person name="Ohm R."/>
            <person name="Pangilinan J."/>
            <person name="Park H.-J."/>
            <person name="Ramirez L."/>
            <person name="Alfaro M."/>
            <person name="Sun H."/>
            <person name="Tritt A."/>
            <person name="Yoshinaga Y."/>
            <person name="Zwiers L.-H."/>
            <person name="Turgeon B."/>
            <person name="Goodwin S."/>
            <person name="Spatafora J."/>
            <person name="Crous P."/>
            <person name="Grigoriev I."/>
        </authorList>
    </citation>
    <scope>NUCLEOTIDE SEQUENCE</scope>
    <source>
        <strain evidence="1">ATCC 16933</strain>
    </source>
</reference>
<dbReference type="EMBL" id="MU001688">
    <property type="protein sequence ID" value="KAF2454986.1"/>
    <property type="molecule type" value="Genomic_DNA"/>
</dbReference>
<dbReference type="OrthoDB" id="10254945at2759"/>
<organism evidence="1 2">
    <name type="scientific">Lineolata rhizophorae</name>
    <dbReference type="NCBI Taxonomy" id="578093"/>
    <lineage>
        <taxon>Eukaryota</taxon>
        <taxon>Fungi</taxon>
        <taxon>Dikarya</taxon>
        <taxon>Ascomycota</taxon>
        <taxon>Pezizomycotina</taxon>
        <taxon>Dothideomycetes</taxon>
        <taxon>Dothideomycetes incertae sedis</taxon>
        <taxon>Lineolatales</taxon>
        <taxon>Lineolataceae</taxon>
        <taxon>Lineolata</taxon>
    </lineage>
</organism>
<gene>
    <name evidence="1" type="ORF">BDY21DRAFT_423177</name>
</gene>
<proteinExistence type="predicted"/>
<evidence type="ECO:0000313" key="2">
    <source>
        <dbReference type="Proteomes" id="UP000799766"/>
    </source>
</evidence>